<evidence type="ECO:0000313" key="15">
    <source>
        <dbReference type="Proteomes" id="UP000665020"/>
    </source>
</evidence>
<dbReference type="PANTHER" id="PTHR21237:SF23">
    <property type="entry name" value="GRPE PROTEIN HOMOLOG, MITOCHONDRIAL"/>
    <property type="match status" value="1"/>
</dbReference>
<reference evidence="14" key="1">
    <citation type="submission" date="2019-12" db="EMBL/GenBank/DDBJ databases">
        <authorList>
            <person name="zhang j."/>
            <person name="sun C.M."/>
        </authorList>
    </citation>
    <scope>NUCLEOTIDE SEQUENCE</scope>
    <source>
        <strain evidence="14">NS-1</strain>
    </source>
</reference>
<dbReference type="GO" id="GO:0000774">
    <property type="term" value="F:adenyl-nucleotide exchange factor activity"/>
    <property type="evidence" value="ECO:0007669"/>
    <property type="project" value="InterPro"/>
</dbReference>
<comment type="function">
    <text evidence="7 10 11">Participates actively in the response to hyperosmotic and heat shock by preventing the aggregation of stress-denatured proteins, in association with DnaK and GrpE. It is the nucleotide exchange factor for DnaK and may function as a thermosensor. Unfolded proteins bind initially to DnaJ; upon interaction with the DnaJ-bound protein, DnaK hydrolyzes its bound ATP, resulting in the formation of a stable complex. GrpE releases ADP from DnaK; ATP binding to DnaK triggers the release of the substrate protein, thus completing the reaction cycle. Several rounds of ATP-dependent interactions between DnaJ, DnaK and GrpE are required for fully efficient folding.</text>
</comment>
<dbReference type="Pfam" id="PF01025">
    <property type="entry name" value="GrpE"/>
    <property type="match status" value="1"/>
</dbReference>
<dbReference type="InterPro" id="IPR013805">
    <property type="entry name" value="GrpE_CC"/>
</dbReference>
<dbReference type="Gene3D" id="3.90.20.20">
    <property type="match status" value="1"/>
</dbReference>
<organism evidence="14 15">
    <name type="scientific">Iocasia fonsfrigidae</name>
    <dbReference type="NCBI Taxonomy" id="2682810"/>
    <lineage>
        <taxon>Bacteria</taxon>
        <taxon>Bacillati</taxon>
        <taxon>Bacillota</taxon>
        <taxon>Clostridia</taxon>
        <taxon>Halanaerobiales</taxon>
        <taxon>Halanaerobiaceae</taxon>
        <taxon>Iocasia</taxon>
    </lineage>
</organism>
<dbReference type="HAMAP" id="MF_01151">
    <property type="entry name" value="GrpE"/>
    <property type="match status" value="1"/>
</dbReference>
<sequence length="203" mass="23817">MVEKNAKKKDEEVLEQQSETEKEDLETKTVREGDIKIEEEDGLEENIEEEVIDVEELEEEIAKLQEEKDAFFNQLQRLQADFSNYKKRVEKEKGRAYQQTKIELIGELLPVIDNFERALAQEDNGGEFYQGVEMIYRQIITYLEKQGVKAIEAEGEQFDHNYHEAVMQVEDDDYESGTIIKEIQKGYIMEDRVIRPTMVKVAQ</sequence>
<evidence type="ECO:0000256" key="10">
    <source>
        <dbReference type="HAMAP-Rule" id="MF_01151"/>
    </source>
</evidence>
<evidence type="ECO:0000256" key="11">
    <source>
        <dbReference type="RuleBase" id="RU000639"/>
    </source>
</evidence>
<feature type="compositionally biased region" description="Basic and acidic residues" evidence="13">
    <location>
        <begin position="1"/>
        <end position="11"/>
    </location>
</feature>
<dbReference type="GO" id="GO:0051087">
    <property type="term" value="F:protein-folding chaperone binding"/>
    <property type="evidence" value="ECO:0007669"/>
    <property type="project" value="InterPro"/>
</dbReference>
<dbReference type="GO" id="GO:0042803">
    <property type="term" value="F:protein homodimerization activity"/>
    <property type="evidence" value="ECO:0007669"/>
    <property type="project" value="InterPro"/>
</dbReference>
<keyword evidence="4 10" id="KW-0963">Cytoplasm</keyword>
<evidence type="ECO:0000256" key="5">
    <source>
        <dbReference type="ARBA" id="ARBA00023016"/>
    </source>
</evidence>
<evidence type="ECO:0000256" key="1">
    <source>
        <dbReference type="ARBA" id="ARBA00004496"/>
    </source>
</evidence>
<dbReference type="RefSeq" id="WP_230869561.1">
    <property type="nucleotide sequence ID" value="NZ_CP046640.1"/>
</dbReference>
<protein>
    <recommendedName>
        <fullName evidence="8 10">Protein GrpE</fullName>
    </recommendedName>
    <alternativeName>
        <fullName evidence="9 10">HSP-70 cofactor</fullName>
    </alternativeName>
</protein>
<dbReference type="KEGG" id="ifn:GM661_08165"/>
<keyword evidence="5 10" id="KW-0346">Stress response</keyword>
<evidence type="ECO:0000256" key="7">
    <source>
        <dbReference type="ARBA" id="ARBA00053401"/>
    </source>
</evidence>
<dbReference type="NCBIfam" id="NF010738">
    <property type="entry name" value="PRK14140.1"/>
    <property type="match status" value="1"/>
</dbReference>
<dbReference type="Gene3D" id="2.30.22.10">
    <property type="entry name" value="Head domain of nucleotide exchange factor GrpE"/>
    <property type="match status" value="1"/>
</dbReference>
<dbReference type="FunFam" id="2.30.22.10:FF:000001">
    <property type="entry name" value="Protein GrpE"/>
    <property type="match status" value="1"/>
</dbReference>
<dbReference type="InterPro" id="IPR000740">
    <property type="entry name" value="GrpE"/>
</dbReference>
<gene>
    <name evidence="10 14" type="primary">grpE</name>
    <name evidence="14" type="ORF">GM661_08165</name>
</gene>
<dbReference type="CDD" id="cd00446">
    <property type="entry name" value="GrpE"/>
    <property type="match status" value="1"/>
</dbReference>
<evidence type="ECO:0000256" key="6">
    <source>
        <dbReference type="ARBA" id="ARBA00023186"/>
    </source>
</evidence>
<evidence type="ECO:0000256" key="3">
    <source>
        <dbReference type="ARBA" id="ARBA00011738"/>
    </source>
</evidence>
<feature type="region of interest" description="Disordered" evidence="13">
    <location>
        <begin position="1"/>
        <end position="29"/>
    </location>
</feature>
<dbReference type="GO" id="GO:0005737">
    <property type="term" value="C:cytoplasm"/>
    <property type="evidence" value="ECO:0007669"/>
    <property type="project" value="UniProtKB-SubCell"/>
</dbReference>
<comment type="similarity">
    <text evidence="2 10 12">Belongs to the GrpE family.</text>
</comment>
<keyword evidence="6 10" id="KW-0143">Chaperone</keyword>
<dbReference type="Proteomes" id="UP000665020">
    <property type="component" value="Chromosome"/>
</dbReference>
<dbReference type="GO" id="GO:0051082">
    <property type="term" value="F:unfolded protein binding"/>
    <property type="evidence" value="ECO:0007669"/>
    <property type="project" value="TreeGrafter"/>
</dbReference>
<evidence type="ECO:0000256" key="4">
    <source>
        <dbReference type="ARBA" id="ARBA00022490"/>
    </source>
</evidence>
<dbReference type="PANTHER" id="PTHR21237">
    <property type="entry name" value="GRPE PROTEIN"/>
    <property type="match status" value="1"/>
</dbReference>
<dbReference type="PROSITE" id="PS01071">
    <property type="entry name" value="GRPE"/>
    <property type="match status" value="1"/>
</dbReference>
<evidence type="ECO:0000256" key="12">
    <source>
        <dbReference type="RuleBase" id="RU004478"/>
    </source>
</evidence>
<dbReference type="SUPFAM" id="SSF58014">
    <property type="entry name" value="Coiled-coil domain of nucleotide exchange factor GrpE"/>
    <property type="match status" value="1"/>
</dbReference>
<name>A0A8A7KCX5_9FIRM</name>
<evidence type="ECO:0000256" key="8">
    <source>
        <dbReference type="ARBA" id="ARBA00072274"/>
    </source>
</evidence>
<accession>A0A8A7KCX5</accession>
<evidence type="ECO:0000313" key="14">
    <source>
        <dbReference type="EMBL" id="QTL97955.1"/>
    </source>
</evidence>
<proteinExistence type="inferred from homology"/>
<dbReference type="InterPro" id="IPR009012">
    <property type="entry name" value="GrpE_head"/>
</dbReference>
<dbReference type="GO" id="GO:0006457">
    <property type="term" value="P:protein folding"/>
    <property type="evidence" value="ECO:0007669"/>
    <property type="project" value="InterPro"/>
</dbReference>
<dbReference type="SUPFAM" id="SSF51064">
    <property type="entry name" value="Head domain of nucleotide exchange factor GrpE"/>
    <property type="match status" value="1"/>
</dbReference>
<dbReference type="PRINTS" id="PR00773">
    <property type="entry name" value="GRPEPROTEIN"/>
</dbReference>
<dbReference type="EMBL" id="CP046640">
    <property type="protein sequence ID" value="QTL97955.1"/>
    <property type="molecule type" value="Genomic_DNA"/>
</dbReference>
<evidence type="ECO:0000256" key="9">
    <source>
        <dbReference type="ARBA" id="ARBA00076414"/>
    </source>
</evidence>
<comment type="subunit">
    <text evidence="3 10">Homodimer.</text>
</comment>
<evidence type="ECO:0000256" key="13">
    <source>
        <dbReference type="SAM" id="MobiDB-lite"/>
    </source>
</evidence>
<dbReference type="AlphaFoldDB" id="A0A8A7KCX5"/>
<keyword evidence="15" id="KW-1185">Reference proteome</keyword>
<evidence type="ECO:0000256" key="2">
    <source>
        <dbReference type="ARBA" id="ARBA00009054"/>
    </source>
</evidence>
<comment type="subcellular location">
    <subcellularLocation>
        <location evidence="1 10">Cytoplasm</location>
    </subcellularLocation>
</comment>